<comment type="similarity">
    <text evidence="1 4">Belongs to the glycosyl hydrolase 43 family.</text>
</comment>
<dbReference type="Pfam" id="PF17851">
    <property type="entry name" value="GH43_C2"/>
    <property type="match status" value="1"/>
</dbReference>
<proteinExistence type="inferred from homology"/>
<dbReference type="PANTHER" id="PTHR42812:SF5">
    <property type="entry name" value="ENDO-ARABINASE"/>
    <property type="match status" value="1"/>
</dbReference>
<keyword evidence="2 4" id="KW-0378">Hydrolase</keyword>
<dbReference type="Gene3D" id="2.115.10.20">
    <property type="entry name" value="Glycosyl hydrolase domain, family 43"/>
    <property type="match status" value="1"/>
</dbReference>
<dbReference type="Proteomes" id="UP001153642">
    <property type="component" value="Unassembled WGS sequence"/>
</dbReference>
<sequence length="525" mass="59581">MKNTAFLVTLLIVSTFMGCKQKSRSQTEILAKNTSLYVNPVIPGDFADPSVIRVANTYYAIGTSSEWAPHFPIFTSKDLVNWTQTTYAFDKTPIWASSSFWAPELFYYNNTFYLYYVARRKSDGVSYIGVATTKNIENGFKDHGVLIEYGSEAIDPFVMEDNGNLYISWKAYGLDERPIELLATKLSNDGLKLVGDPFTILKDDNLRGIEGQYMVKKDGFYYLFYSEGACCGSKCDYDVRIARSKTLQGPYEKYTKNPILTANDTWKCPGHGTMVKTTEGKWVYMYHAYSQKSDIYTGRQGLIDEIVWDEKTGWPIPKSNVAPSKQNESPYNSVQNIDSGFHDDFNNNELNKSWQWDFRNVVPNVTIDNGKLLLSGQTKETNLAGTALTVRPFYGNYTIEAGITNKNESLKGLTVYGDANQCLGLGVVDNNIIAWQVKNNERKVLSTVSIEGYKMLQLKISMKNNECHFYWKDEGNWKPIKLEGESTINGAFLPQWDRSPRPGLIQYGKSEKPAMFDYFKIAHNP</sequence>
<dbReference type="RefSeq" id="WP_277901311.1">
    <property type="nucleotide sequence ID" value="NZ_JAPMUA010000007.1"/>
</dbReference>
<evidence type="ECO:0000256" key="2">
    <source>
        <dbReference type="ARBA" id="ARBA00022801"/>
    </source>
</evidence>
<dbReference type="SUPFAM" id="SSF75005">
    <property type="entry name" value="Arabinanase/levansucrase/invertase"/>
    <property type="match status" value="1"/>
</dbReference>
<dbReference type="InterPro" id="IPR051795">
    <property type="entry name" value="Glycosyl_Hydrlase_43"/>
</dbReference>
<evidence type="ECO:0000313" key="7">
    <source>
        <dbReference type="Proteomes" id="UP001153642"/>
    </source>
</evidence>
<evidence type="ECO:0000313" key="6">
    <source>
        <dbReference type="EMBL" id="MDG3587457.1"/>
    </source>
</evidence>
<keyword evidence="3 4" id="KW-0326">Glycosidase</keyword>
<comment type="caution">
    <text evidence="6">The sequence shown here is derived from an EMBL/GenBank/DDBJ whole genome shotgun (WGS) entry which is preliminary data.</text>
</comment>
<gene>
    <name evidence="6" type="ORF">OSR52_16460</name>
</gene>
<dbReference type="InterPro" id="IPR023296">
    <property type="entry name" value="Glyco_hydro_beta-prop_sf"/>
</dbReference>
<dbReference type="PANTHER" id="PTHR42812">
    <property type="entry name" value="BETA-XYLOSIDASE"/>
    <property type="match status" value="1"/>
</dbReference>
<dbReference type="EMBL" id="JAPMUA010000007">
    <property type="protein sequence ID" value="MDG3587457.1"/>
    <property type="molecule type" value="Genomic_DNA"/>
</dbReference>
<organism evidence="6 7">
    <name type="scientific">Galbibacter pacificus</name>
    <dbReference type="NCBI Taxonomy" id="2996052"/>
    <lineage>
        <taxon>Bacteria</taxon>
        <taxon>Pseudomonadati</taxon>
        <taxon>Bacteroidota</taxon>
        <taxon>Flavobacteriia</taxon>
        <taxon>Flavobacteriales</taxon>
        <taxon>Flavobacteriaceae</taxon>
        <taxon>Galbibacter</taxon>
    </lineage>
</organism>
<evidence type="ECO:0000259" key="5">
    <source>
        <dbReference type="Pfam" id="PF17851"/>
    </source>
</evidence>
<dbReference type="Pfam" id="PF04616">
    <property type="entry name" value="Glyco_hydro_43"/>
    <property type="match status" value="1"/>
</dbReference>
<dbReference type="CDD" id="cd08999">
    <property type="entry name" value="GH43_ABN-like"/>
    <property type="match status" value="1"/>
</dbReference>
<dbReference type="InterPro" id="IPR013320">
    <property type="entry name" value="ConA-like_dom_sf"/>
</dbReference>
<evidence type="ECO:0000256" key="1">
    <source>
        <dbReference type="ARBA" id="ARBA00009865"/>
    </source>
</evidence>
<protein>
    <submittedName>
        <fullName evidence="6">Family 43 glycosylhydrolase</fullName>
    </submittedName>
</protein>
<dbReference type="SUPFAM" id="SSF49899">
    <property type="entry name" value="Concanavalin A-like lectins/glucanases"/>
    <property type="match status" value="1"/>
</dbReference>
<accession>A0ABT6FW34</accession>
<evidence type="ECO:0000256" key="3">
    <source>
        <dbReference type="ARBA" id="ARBA00023295"/>
    </source>
</evidence>
<feature type="domain" description="Beta-xylosidase C-terminal Concanavalin A-like" evidence="5">
    <location>
        <begin position="343"/>
        <end position="520"/>
    </location>
</feature>
<dbReference type="PROSITE" id="PS51257">
    <property type="entry name" value="PROKAR_LIPOPROTEIN"/>
    <property type="match status" value="1"/>
</dbReference>
<reference evidence="6" key="1">
    <citation type="submission" date="2022-11" db="EMBL/GenBank/DDBJ databases">
        <title>High-quality draft genome sequence of Galbibacter sp. strain CMA-7.</title>
        <authorList>
            <person name="Wei L."/>
            <person name="Dong C."/>
            <person name="Shao Z."/>
        </authorList>
    </citation>
    <scope>NUCLEOTIDE SEQUENCE</scope>
    <source>
        <strain evidence="6">CMA-7</strain>
    </source>
</reference>
<dbReference type="InterPro" id="IPR006710">
    <property type="entry name" value="Glyco_hydro_43"/>
</dbReference>
<dbReference type="InterPro" id="IPR041542">
    <property type="entry name" value="GH43_C2"/>
</dbReference>
<name>A0ABT6FW34_9FLAO</name>
<evidence type="ECO:0000256" key="4">
    <source>
        <dbReference type="RuleBase" id="RU361187"/>
    </source>
</evidence>
<dbReference type="Gene3D" id="2.60.120.200">
    <property type="match status" value="1"/>
</dbReference>
<keyword evidence="7" id="KW-1185">Reference proteome</keyword>